<gene>
    <name evidence="2" type="ORF">ATK06_0482</name>
</gene>
<feature type="compositionally biased region" description="Basic and acidic residues" evidence="1">
    <location>
        <begin position="147"/>
        <end position="163"/>
    </location>
</feature>
<evidence type="ECO:0000313" key="2">
    <source>
        <dbReference type="EMBL" id="PFG27424.1"/>
    </source>
</evidence>
<dbReference type="EMBL" id="PDJF01000001">
    <property type="protein sequence ID" value="PFG27424.1"/>
    <property type="molecule type" value="Genomic_DNA"/>
</dbReference>
<feature type="region of interest" description="Disordered" evidence="1">
    <location>
        <begin position="134"/>
        <end position="182"/>
    </location>
</feature>
<dbReference type="Proteomes" id="UP000221653">
    <property type="component" value="Unassembled WGS sequence"/>
</dbReference>
<protein>
    <submittedName>
        <fullName evidence="2">Uncharacterized protein</fullName>
    </submittedName>
</protein>
<comment type="caution">
    <text evidence="2">The sequence shown here is derived from an EMBL/GenBank/DDBJ whole genome shotgun (WGS) entry which is preliminary data.</text>
</comment>
<organism evidence="2 3">
    <name type="scientific">Corynebacterium renale</name>
    <dbReference type="NCBI Taxonomy" id="1724"/>
    <lineage>
        <taxon>Bacteria</taxon>
        <taxon>Bacillati</taxon>
        <taxon>Actinomycetota</taxon>
        <taxon>Actinomycetes</taxon>
        <taxon>Mycobacteriales</taxon>
        <taxon>Corynebacteriaceae</taxon>
        <taxon>Corynebacterium</taxon>
    </lineage>
</organism>
<dbReference type="AlphaFoldDB" id="A0A2A9DLF5"/>
<proteinExistence type="predicted"/>
<keyword evidence="3" id="KW-1185">Reference proteome</keyword>
<accession>A0A2A9DLF5</accession>
<reference evidence="2 3" key="1">
    <citation type="submission" date="2017-10" db="EMBL/GenBank/DDBJ databases">
        <title>Sequencing the genomes of 1000 actinobacteria strains.</title>
        <authorList>
            <person name="Klenk H.-P."/>
        </authorList>
    </citation>
    <scope>NUCLEOTIDE SEQUENCE [LARGE SCALE GENOMIC DNA]</scope>
    <source>
        <strain evidence="2 3">DSM 20688</strain>
    </source>
</reference>
<evidence type="ECO:0000256" key="1">
    <source>
        <dbReference type="SAM" id="MobiDB-lite"/>
    </source>
</evidence>
<name>A0A2A9DLF5_9CORY</name>
<sequence length="182" mass="19720">MFKIDIMQRKDFGEWLASLPGAPTPSLAAKAAKLNHSSLLNHVNRRYTTAENAIAIARAYGVAPADALVEMGFLNADEVGASESLAVREALKRADWEDIFAEITARVNASEMFEGTFELSLDTPVEIPEPADLAAKRKAKEAGATVHKGENWRENEKPERAHVADTTPPEPGPGDDGYHDGP</sequence>
<evidence type="ECO:0000313" key="3">
    <source>
        <dbReference type="Proteomes" id="UP000221653"/>
    </source>
</evidence>